<proteinExistence type="predicted"/>
<evidence type="ECO:0000313" key="2">
    <source>
        <dbReference type="EMBL" id="RZV39923.1"/>
    </source>
</evidence>
<evidence type="ECO:0000313" key="3">
    <source>
        <dbReference type="Proteomes" id="UP000322454"/>
    </source>
</evidence>
<reference evidence="2 3" key="1">
    <citation type="submission" date="2019-01" db="EMBL/GenBank/DDBJ databases">
        <title>Insights into ecological role of a new deltaproteobacterial order Candidatus Sinidesulfobacterales (Sva0485) by metagenomics and metatranscriptomics.</title>
        <authorList>
            <person name="Tan S."/>
            <person name="Liu J."/>
            <person name="Fang Y."/>
            <person name="Hedlund B."/>
            <person name="Lian Z.-H."/>
            <person name="Huang L.-Y."/>
            <person name="Li J.-T."/>
            <person name="Huang L.-N."/>
            <person name="Li W.-J."/>
            <person name="Jiang H.-C."/>
            <person name="Dong H.-L."/>
            <person name="Shu W.-S."/>
        </authorList>
    </citation>
    <scope>NUCLEOTIDE SEQUENCE [LARGE SCALE GENOMIC DNA]</scope>
    <source>
        <strain evidence="2">AP4</strain>
    </source>
</reference>
<dbReference type="InterPro" id="IPR010982">
    <property type="entry name" value="Lambda_DNA-bd_dom_sf"/>
</dbReference>
<organism evidence="2 3">
    <name type="scientific">Candidatus Acidulodesulfobacterium acidiphilum</name>
    <dbReference type="NCBI Taxonomy" id="2597224"/>
    <lineage>
        <taxon>Bacteria</taxon>
        <taxon>Deltaproteobacteria</taxon>
        <taxon>Candidatus Acidulodesulfobacterales</taxon>
        <taxon>Candidatus Acidulodesulfobacterium</taxon>
    </lineage>
</organism>
<dbReference type="EMBL" id="SHMQ01000005">
    <property type="protein sequence ID" value="RZV39923.1"/>
    <property type="molecule type" value="Genomic_DNA"/>
</dbReference>
<dbReference type="InterPro" id="IPR001387">
    <property type="entry name" value="Cro/C1-type_HTH"/>
</dbReference>
<feature type="domain" description="HTH cro/C1-type" evidence="1">
    <location>
        <begin position="6"/>
        <end position="60"/>
    </location>
</feature>
<dbReference type="Pfam" id="PF13443">
    <property type="entry name" value="HTH_26"/>
    <property type="match status" value="1"/>
</dbReference>
<protein>
    <submittedName>
        <fullName evidence="2">Helix-turn-helix domain-containing protein</fullName>
    </submittedName>
</protein>
<gene>
    <name evidence="2" type="ORF">EVJ48_03095</name>
</gene>
<name>A0A520XFF0_9DELT</name>
<sequence length="65" mass="7691">MKIHPLKIYILQNKIKQKELARLCGISEITIHRIVNFKTKKISNKNFEKLIKFGIPKSIILCREE</sequence>
<dbReference type="GO" id="GO:0003677">
    <property type="term" value="F:DNA binding"/>
    <property type="evidence" value="ECO:0007669"/>
    <property type="project" value="InterPro"/>
</dbReference>
<dbReference type="Proteomes" id="UP000322454">
    <property type="component" value="Unassembled WGS sequence"/>
</dbReference>
<dbReference type="Gene3D" id="1.10.260.40">
    <property type="entry name" value="lambda repressor-like DNA-binding domains"/>
    <property type="match status" value="1"/>
</dbReference>
<accession>A0A520XFF0</accession>
<evidence type="ECO:0000259" key="1">
    <source>
        <dbReference type="PROSITE" id="PS50943"/>
    </source>
</evidence>
<comment type="caution">
    <text evidence="2">The sequence shown here is derived from an EMBL/GenBank/DDBJ whole genome shotgun (WGS) entry which is preliminary data.</text>
</comment>
<dbReference type="AlphaFoldDB" id="A0A520XFF0"/>
<dbReference type="CDD" id="cd00093">
    <property type="entry name" value="HTH_XRE"/>
    <property type="match status" value="1"/>
</dbReference>
<dbReference type="PROSITE" id="PS50943">
    <property type="entry name" value="HTH_CROC1"/>
    <property type="match status" value="1"/>
</dbReference>
<dbReference type="SUPFAM" id="SSF47413">
    <property type="entry name" value="lambda repressor-like DNA-binding domains"/>
    <property type="match status" value="1"/>
</dbReference>